<reference evidence="2" key="2">
    <citation type="submission" date="2025-08" db="UniProtKB">
        <authorList>
            <consortium name="Ensembl"/>
        </authorList>
    </citation>
    <scope>IDENTIFICATION</scope>
</reference>
<evidence type="ECO:0000256" key="1">
    <source>
        <dbReference type="SAM" id="MobiDB-lite"/>
    </source>
</evidence>
<name>A0A452SA07_URSAM</name>
<accession>A0A452SA07</accession>
<reference evidence="2" key="3">
    <citation type="submission" date="2025-09" db="UniProtKB">
        <authorList>
            <consortium name="Ensembl"/>
        </authorList>
    </citation>
    <scope>IDENTIFICATION</scope>
</reference>
<evidence type="ECO:0000313" key="3">
    <source>
        <dbReference type="Proteomes" id="UP000291022"/>
    </source>
</evidence>
<reference evidence="3" key="1">
    <citation type="submission" date="2016-06" db="EMBL/GenBank/DDBJ databases">
        <title>De novo assembly and RNA-Seq shows season-dependent expression and editing in black bear kidneys.</title>
        <authorList>
            <person name="Korstanje R."/>
            <person name="Srivastava A."/>
            <person name="Sarsani V.K."/>
            <person name="Sheehan S.M."/>
            <person name="Seger R.L."/>
            <person name="Barter M.E."/>
            <person name="Lindqvist C."/>
            <person name="Brody L.C."/>
            <person name="Mullikin J.C."/>
        </authorList>
    </citation>
    <scope>NUCLEOTIDE SEQUENCE [LARGE SCALE GENOMIC DNA]</scope>
</reference>
<dbReference type="Proteomes" id="UP000291022">
    <property type="component" value="Unassembled WGS sequence"/>
</dbReference>
<feature type="region of interest" description="Disordered" evidence="1">
    <location>
        <begin position="69"/>
        <end position="95"/>
    </location>
</feature>
<evidence type="ECO:0000313" key="2">
    <source>
        <dbReference type="Ensembl" id="ENSUAMP00000029165.1"/>
    </source>
</evidence>
<dbReference type="SUPFAM" id="SSF47240">
    <property type="entry name" value="Ferritin-like"/>
    <property type="match status" value="1"/>
</dbReference>
<dbReference type="AlphaFoldDB" id="A0A452SA07"/>
<dbReference type="Ensembl" id="ENSUAMT00000032556.1">
    <property type="protein sequence ID" value="ENSUAMP00000029165.1"/>
    <property type="gene ID" value="ENSUAMG00000022486.1"/>
</dbReference>
<protein>
    <submittedName>
        <fullName evidence="2">Uncharacterized protein</fullName>
    </submittedName>
</protein>
<organism evidence="2 3">
    <name type="scientific">Ursus americanus</name>
    <name type="common">American black bear</name>
    <name type="synonym">Euarctos americanus</name>
    <dbReference type="NCBI Taxonomy" id="9643"/>
    <lineage>
        <taxon>Eukaryota</taxon>
        <taxon>Metazoa</taxon>
        <taxon>Chordata</taxon>
        <taxon>Craniata</taxon>
        <taxon>Vertebrata</taxon>
        <taxon>Euteleostomi</taxon>
        <taxon>Mammalia</taxon>
        <taxon>Eutheria</taxon>
        <taxon>Laurasiatheria</taxon>
        <taxon>Carnivora</taxon>
        <taxon>Caniformia</taxon>
        <taxon>Ursidae</taxon>
        <taxon>Ursus</taxon>
    </lineage>
</organism>
<keyword evidence="3" id="KW-1185">Reference proteome</keyword>
<dbReference type="InterPro" id="IPR009078">
    <property type="entry name" value="Ferritin-like_SF"/>
</dbReference>
<dbReference type="InterPro" id="IPR012347">
    <property type="entry name" value="Ferritin-like"/>
</dbReference>
<proteinExistence type="predicted"/>
<dbReference type="Gene3D" id="1.20.1260.10">
    <property type="match status" value="1"/>
</dbReference>
<sequence length="126" mass="13998">MRVGINFFQTPVRVDILTSSQESQVLVFLPINYHPNCEAAVNSQTNLALYASYLYVHDDVALKRSARNSGTSSCWRGRRGRSPPSPGGWRTSTGPIACSIKTRGRGGCRRRESLKLSLPAFHMATW</sequence>